<evidence type="ECO:0000313" key="7">
    <source>
        <dbReference type="EMBL" id="KUG22536.1"/>
    </source>
</evidence>
<evidence type="ECO:0000256" key="1">
    <source>
        <dbReference type="ARBA" id="ARBA00022630"/>
    </source>
</evidence>
<evidence type="ECO:0000256" key="3">
    <source>
        <dbReference type="ARBA" id="ARBA00022827"/>
    </source>
</evidence>
<sequence length="491" mass="53808">MRHPVEGKNIVIIGSGIGGLSAGILLSLLNFQVTVVEKNPLPGGLMRSYRRSGMDCPVGVHYVGALGEKEPLGLMFHALGIPVDELFVPMGEKGIIDRYIFDDLTFDLPASIDALEDSLRKTFPQDKQALNIIMANLRKISGQMVDPSFLFSQGDPFQNMDYYLPMAELLDSLSVSAELRAILAVPCNLIGVPLSDCPVIFHHMVLASYLFSSWRLKECGSKMTDIFVSRFEELGGKLILNDGVKKISSVNGKVNGVILESGTTLFADGVVAAIHPKMLLQLLDADVLRDPHRRRIQGLIETEGVIAVNASVDAAAHPEINYNIYRLHADEKGIIQDGVFYQLRGENPSGFNLLSIITKSLYSDWSQWENTSTGKRGQEYEERKMNIAKSLVKKAEEIFGDLSSAQILDVYTPLTIRDYVNAPEGACYGIMRSSRQLLKAISLNNIPIPGLCLAGQNAIAPGVMGCMFGSFNAARQIIGAERFAQGIKRDT</sequence>
<name>A0A0W8FNN5_9ZZZZ</name>
<dbReference type="AlphaFoldDB" id="A0A0W8FNN5"/>
<dbReference type="PANTHER" id="PTHR46091:SF3">
    <property type="entry name" value="AMINE OXIDASE DOMAIN-CONTAINING PROTEIN"/>
    <property type="match status" value="1"/>
</dbReference>
<proteinExistence type="predicted"/>
<dbReference type="GO" id="GO:0016853">
    <property type="term" value="F:isomerase activity"/>
    <property type="evidence" value="ECO:0007669"/>
    <property type="project" value="UniProtKB-KW"/>
</dbReference>
<dbReference type="SUPFAM" id="SSF51905">
    <property type="entry name" value="FAD/NAD(P)-binding domain"/>
    <property type="match status" value="1"/>
</dbReference>
<evidence type="ECO:0000256" key="4">
    <source>
        <dbReference type="ARBA" id="ARBA00022857"/>
    </source>
</evidence>
<dbReference type="PANTHER" id="PTHR46091">
    <property type="entry name" value="BLR7054 PROTEIN"/>
    <property type="match status" value="1"/>
</dbReference>
<protein>
    <submittedName>
        <fullName evidence="7">Carotenoid cis-trans isomerase</fullName>
    </submittedName>
</protein>
<dbReference type="Pfam" id="PF13450">
    <property type="entry name" value="NAD_binding_8"/>
    <property type="match status" value="1"/>
</dbReference>
<gene>
    <name evidence="7" type="ORF">ASZ90_007679</name>
</gene>
<keyword evidence="1" id="KW-0285">Flavoprotein</keyword>
<dbReference type="EMBL" id="LNQE01000958">
    <property type="protein sequence ID" value="KUG22536.1"/>
    <property type="molecule type" value="Genomic_DNA"/>
</dbReference>
<evidence type="ECO:0000256" key="2">
    <source>
        <dbReference type="ARBA" id="ARBA00022729"/>
    </source>
</evidence>
<dbReference type="InterPro" id="IPR052206">
    <property type="entry name" value="Retinol_saturase"/>
</dbReference>
<organism evidence="7">
    <name type="scientific">hydrocarbon metagenome</name>
    <dbReference type="NCBI Taxonomy" id="938273"/>
    <lineage>
        <taxon>unclassified sequences</taxon>
        <taxon>metagenomes</taxon>
        <taxon>ecological metagenomes</taxon>
    </lineage>
</organism>
<comment type="caution">
    <text evidence="7">The sequence shown here is derived from an EMBL/GenBank/DDBJ whole genome shotgun (WGS) entry which is preliminary data.</text>
</comment>
<keyword evidence="6" id="KW-0472">Membrane</keyword>
<feature type="transmembrane region" description="Helical" evidence="6">
    <location>
        <begin position="12"/>
        <end position="31"/>
    </location>
</feature>
<keyword evidence="6" id="KW-1133">Transmembrane helix</keyword>
<keyword evidence="5" id="KW-0520">NAD</keyword>
<evidence type="ECO:0000256" key="5">
    <source>
        <dbReference type="ARBA" id="ARBA00023027"/>
    </source>
</evidence>
<keyword evidence="7" id="KW-0413">Isomerase</keyword>
<dbReference type="InterPro" id="IPR036188">
    <property type="entry name" value="FAD/NAD-bd_sf"/>
</dbReference>
<accession>A0A0W8FNN5</accession>
<keyword evidence="4" id="KW-0521">NADP</keyword>
<reference evidence="7" key="1">
    <citation type="journal article" date="2015" name="Proc. Natl. Acad. Sci. U.S.A.">
        <title>Networks of energetic and metabolic interactions define dynamics in microbial communities.</title>
        <authorList>
            <person name="Embree M."/>
            <person name="Liu J.K."/>
            <person name="Al-Bassam M.M."/>
            <person name="Zengler K."/>
        </authorList>
    </citation>
    <scope>NUCLEOTIDE SEQUENCE</scope>
</reference>
<evidence type="ECO:0000256" key="6">
    <source>
        <dbReference type="SAM" id="Phobius"/>
    </source>
</evidence>
<keyword evidence="2" id="KW-0732">Signal</keyword>
<keyword evidence="6" id="KW-0812">Transmembrane</keyword>
<keyword evidence="3" id="KW-0274">FAD</keyword>
<dbReference type="Gene3D" id="3.50.50.60">
    <property type="entry name" value="FAD/NAD(P)-binding domain"/>
    <property type="match status" value="2"/>
</dbReference>